<evidence type="ECO:0000313" key="12">
    <source>
        <dbReference type="Proteomes" id="UP000559027"/>
    </source>
</evidence>
<proteinExistence type="inferred from homology"/>
<evidence type="ECO:0000313" key="11">
    <source>
        <dbReference type="EMBL" id="KAF5350156.1"/>
    </source>
</evidence>
<dbReference type="EMBL" id="JAACJO010000015">
    <property type="protein sequence ID" value="KAF5350156.1"/>
    <property type="molecule type" value="Genomic_DNA"/>
</dbReference>
<sequence length="503" mass="56719">MKSSTTILNLWPFPSTWLITILFCLLTLTLLFLTVNASKHGLSKAPGPPSFPIIGNIWRLKPKSAWFELTRLKERYVYFHGLGNSVLVLNSMDAIKDLLEKRSNKYSNRPVFTVVGTMMGLGQSMPLLPYGPEWRASRKLAHVALSPAAVAKYHHVQEDLTVLLLRDFLDNPQEFFSHVRLAAGRIILVITYGLSIQSADNNYITDAEDTMQMIGESTVPGAFLADLLPILKHFTFLPFHKTAAKGRETIENFVSRPLLHVKHEMASEKAPESLTRDLLEQENEDERQHEYRVKWTSGALYGAGAETTYTTVLVFILAMAMYPEVQKKAFSEVKAYLSTPRLVRIIDHHNLPYVAAVIKECLRWHPALPLTEDDIYNNYLIPRGTVVIPNVWAIAFAPHPQYDPQEFIPERFLDKTHNVIDPLTYAFGFGKRVCPGKALAENSVFAIIANLLLTFDIQPPGGGVHPPNFGPNLVSYPEPFKCRFIPRPGMEQLVRTMAAEVDI</sequence>
<keyword evidence="7 9" id="KW-0408">Iron</keyword>
<dbReference type="InterPro" id="IPR036396">
    <property type="entry name" value="Cyt_P450_sf"/>
</dbReference>
<evidence type="ECO:0000256" key="5">
    <source>
        <dbReference type="ARBA" id="ARBA00022723"/>
    </source>
</evidence>
<reference evidence="11 12" key="1">
    <citation type="journal article" date="2020" name="ISME J.">
        <title>Uncovering the hidden diversity of litter-decomposition mechanisms in mushroom-forming fungi.</title>
        <authorList>
            <person name="Floudas D."/>
            <person name="Bentzer J."/>
            <person name="Ahren D."/>
            <person name="Johansson T."/>
            <person name="Persson P."/>
            <person name="Tunlid A."/>
        </authorList>
    </citation>
    <scope>NUCLEOTIDE SEQUENCE [LARGE SCALE GENOMIC DNA]</scope>
    <source>
        <strain evidence="11 12">CBS 146.42</strain>
    </source>
</reference>
<evidence type="ECO:0000256" key="10">
    <source>
        <dbReference type="RuleBase" id="RU000461"/>
    </source>
</evidence>
<evidence type="ECO:0000256" key="6">
    <source>
        <dbReference type="ARBA" id="ARBA00023002"/>
    </source>
</evidence>
<comment type="pathway">
    <text evidence="2">Secondary metabolite biosynthesis.</text>
</comment>
<comment type="cofactor">
    <cofactor evidence="1 9">
        <name>heme</name>
        <dbReference type="ChEBI" id="CHEBI:30413"/>
    </cofactor>
</comment>
<evidence type="ECO:0000256" key="4">
    <source>
        <dbReference type="ARBA" id="ARBA00022617"/>
    </source>
</evidence>
<evidence type="ECO:0000256" key="2">
    <source>
        <dbReference type="ARBA" id="ARBA00005179"/>
    </source>
</evidence>
<accession>A0A8H5FV13</accession>
<dbReference type="InterPro" id="IPR001128">
    <property type="entry name" value="Cyt_P450"/>
</dbReference>
<comment type="similarity">
    <text evidence="3 10">Belongs to the cytochrome P450 family.</text>
</comment>
<comment type="caution">
    <text evidence="11">The sequence shown here is derived from an EMBL/GenBank/DDBJ whole genome shotgun (WGS) entry which is preliminary data.</text>
</comment>
<evidence type="ECO:0000256" key="7">
    <source>
        <dbReference type="ARBA" id="ARBA00023004"/>
    </source>
</evidence>
<keyword evidence="6 10" id="KW-0560">Oxidoreductase</keyword>
<evidence type="ECO:0008006" key="13">
    <source>
        <dbReference type="Google" id="ProtNLM"/>
    </source>
</evidence>
<dbReference type="PANTHER" id="PTHR46300:SF7">
    <property type="entry name" value="P450, PUTATIVE (EUROFUNG)-RELATED"/>
    <property type="match status" value="1"/>
</dbReference>
<organism evidence="11 12">
    <name type="scientific">Leucocoprinus leucothites</name>
    <dbReference type="NCBI Taxonomy" id="201217"/>
    <lineage>
        <taxon>Eukaryota</taxon>
        <taxon>Fungi</taxon>
        <taxon>Dikarya</taxon>
        <taxon>Basidiomycota</taxon>
        <taxon>Agaricomycotina</taxon>
        <taxon>Agaricomycetes</taxon>
        <taxon>Agaricomycetidae</taxon>
        <taxon>Agaricales</taxon>
        <taxon>Agaricineae</taxon>
        <taxon>Agaricaceae</taxon>
        <taxon>Leucocoprinus</taxon>
    </lineage>
</organism>
<keyword evidence="12" id="KW-1185">Reference proteome</keyword>
<evidence type="ECO:0000256" key="3">
    <source>
        <dbReference type="ARBA" id="ARBA00010617"/>
    </source>
</evidence>
<dbReference type="PANTHER" id="PTHR46300">
    <property type="entry name" value="P450, PUTATIVE (EUROFUNG)-RELATED-RELATED"/>
    <property type="match status" value="1"/>
</dbReference>
<dbReference type="InterPro" id="IPR017972">
    <property type="entry name" value="Cyt_P450_CS"/>
</dbReference>
<evidence type="ECO:0000256" key="9">
    <source>
        <dbReference type="PIRSR" id="PIRSR602401-1"/>
    </source>
</evidence>
<dbReference type="SUPFAM" id="SSF48264">
    <property type="entry name" value="Cytochrome P450"/>
    <property type="match status" value="1"/>
</dbReference>
<dbReference type="PROSITE" id="PS00086">
    <property type="entry name" value="CYTOCHROME_P450"/>
    <property type="match status" value="1"/>
</dbReference>
<dbReference type="Proteomes" id="UP000559027">
    <property type="component" value="Unassembled WGS sequence"/>
</dbReference>
<dbReference type="GO" id="GO:0016705">
    <property type="term" value="F:oxidoreductase activity, acting on paired donors, with incorporation or reduction of molecular oxygen"/>
    <property type="evidence" value="ECO:0007669"/>
    <property type="project" value="InterPro"/>
</dbReference>
<feature type="binding site" description="axial binding residue" evidence="9">
    <location>
        <position position="434"/>
    </location>
    <ligand>
        <name>heme</name>
        <dbReference type="ChEBI" id="CHEBI:30413"/>
    </ligand>
    <ligandPart>
        <name>Fe</name>
        <dbReference type="ChEBI" id="CHEBI:18248"/>
    </ligandPart>
</feature>
<dbReference type="PRINTS" id="PR00385">
    <property type="entry name" value="P450"/>
</dbReference>
<dbReference type="GO" id="GO:0005506">
    <property type="term" value="F:iron ion binding"/>
    <property type="evidence" value="ECO:0007669"/>
    <property type="project" value="InterPro"/>
</dbReference>
<dbReference type="CDD" id="cd11065">
    <property type="entry name" value="CYP64-like"/>
    <property type="match status" value="1"/>
</dbReference>
<name>A0A8H5FV13_9AGAR</name>
<protein>
    <recommendedName>
        <fullName evidence="13">Cytochrome P450</fullName>
    </recommendedName>
</protein>
<gene>
    <name evidence="11" type="ORF">D9756_009108</name>
</gene>
<dbReference type="InterPro" id="IPR002401">
    <property type="entry name" value="Cyt_P450_E_grp-I"/>
</dbReference>
<keyword evidence="5 9" id="KW-0479">Metal-binding</keyword>
<keyword evidence="8 10" id="KW-0503">Monooxygenase</keyword>
<dbReference type="OrthoDB" id="2789670at2759"/>
<dbReference type="AlphaFoldDB" id="A0A8H5FV13"/>
<dbReference type="GO" id="GO:0004497">
    <property type="term" value="F:monooxygenase activity"/>
    <property type="evidence" value="ECO:0007669"/>
    <property type="project" value="UniProtKB-KW"/>
</dbReference>
<dbReference type="GO" id="GO:0020037">
    <property type="term" value="F:heme binding"/>
    <property type="evidence" value="ECO:0007669"/>
    <property type="project" value="InterPro"/>
</dbReference>
<dbReference type="InterPro" id="IPR050364">
    <property type="entry name" value="Cytochrome_P450_fung"/>
</dbReference>
<dbReference type="Gene3D" id="1.10.630.10">
    <property type="entry name" value="Cytochrome P450"/>
    <property type="match status" value="1"/>
</dbReference>
<keyword evidence="4 9" id="KW-0349">Heme</keyword>
<evidence type="ECO:0000256" key="8">
    <source>
        <dbReference type="ARBA" id="ARBA00023033"/>
    </source>
</evidence>
<evidence type="ECO:0000256" key="1">
    <source>
        <dbReference type="ARBA" id="ARBA00001971"/>
    </source>
</evidence>
<dbReference type="Pfam" id="PF00067">
    <property type="entry name" value="p450"/>
    <property type="match status" value="1"/>
</dbReference>
<dbReference type="PRINTS" id="PR00463">
    <property type="entry name" value="EP450I"/>
</dbReference>